<dbReference type="SUPFAM" id="SSF47095">
    <property type="entry name" value="HMG-box"/>
    <property type="match status" value="1"/>
</dbReference>
<keyword evidence="3" id="KW-1185">Reference proteome</keyword>
<reference evidence="2" key="1">
    <citation type="submission" date="2022-08" db="EMBL/GenBank/DDBJ databases">
        <title>A Global Phylogenomic Analysis of the Shiitake Genus Lentinula.</title>
        <authorList>
            <consortium name="DOE Joint Genome Institute"/>
            <person name="Sierra-Patev S."/>
            <person name="Min B."/>
            <person name="Naranjo-Ortiz M."/>
            <person name="Looney B."/>
            <person name="Konkel Z."/>
            <person name="Slot J.C."/>
            <person name="Sakamoto Y."/>
            <person name="Steenwyk J.L."/>
            <person name="Rokas A."/>
            <person name="Carro J."/>
            <person name="Camarero S."/>
            <person name="Ferreira P."/>
            <person name="Molpeceres G."/>
            <person name="Ruiz-Duenas F.J."/>
            <person name="Serrano A."/>
            <person name="Henrissat B."/>
            <person name="Drula E."/>
            <person name="Hughes K.W."/>
            <person name="Mata J.L."/>
            <person name="Ishikawa N.K."/>
            <person name="Vargas-Isla R."/>
            <person name="Ushijima S."/>
            <person name="Smith C.A."/>
            <person name="Ahrendt S."/>
            <person name="Andreopoulos W."/>
            <person name="He G."/>
            <person name="Labutti K."/>
            <person name="Lipzen A."/>
            <person name="Ng V."/>
            <person name="Riley R."/>
            <person name="Sandor L."/>
            <person name="Barry K."/>
            <person name="Martinez A.T."/>
            <person name="Xiao Y."/>
            <person name="Gibbons J.G."/>
            <person name="Terashima K."/>
            <person name="Grigoriev I.V."/>
            <person name="Hibbett D.S."/>
        </authorList>
    </citation>
    <scope>NUCLEOTIDE SEQUENCE</scope>
    <source>
        <strain evidence="2">RHP3577 ss4</strain>
    </source>
</reference>
<accession>A0ABQ8VM60</accession>
<gene>
    <name evidence="2" type="ORF">C8R41DRAFT_759459</name>
</gene>
<comment type="caution">
    <text evidence="2">The sequence shown here is derived from an EMBL/GenBank/DDBJ whole genome shotgun (WGS) entry which is preliminary data.</text>
</comment>
<organism evidence="2 3">
    <name type="scientific">Lentinula lateritia</name>
    <dbReference type="NCBI Taxonomy" id="40482"/>
    <lineage>
        <taxon>Eukaryota</taxon>
        <taxon>Fungi</taxon>
        <taxon>Dikarya</taxon>
        <taxon>Basidiomycota</taxon>
        <taxon>Agaricomycotina</taxon>
        <taxon>Agaricomycetes</taxon>
        <taxon>Agaricomycetidae</taxon>
        <taxon>Agaricales</taxon>
        <taxon>Marasmiineae</taxon>
        <taxon>Omphalotaceae</taxon>
        <taxon>Lentinula</taxon>
    </lineage>
</organism>
<evidence type="ECO:0000313" key="3">
    <source>
        <dbReference type="Proteomes" id="UP001150217"/>
    </source>
</evidence>
<evidence type="ECO:0000313" key="2">
    <source>
        <dbReference type="EMBL" id="KAJ4497467.1"/>
    </source>
</evidence>
<evidence type="ECO:0000256" key="1">
    <source>
        <dbReference type="SAM" id="MobiDB-lite"/>
    </source>
</evidence>
<dbReference type="CDD" id="cd00084">
    <property type="entry name" value="HMG-box_SF"/>
    <property type="match status" value="1"/>
</dbReference>
<feature type="region of interest" description="Disordered" evidence="1">
    <location>
        <begin position="368"/>
        <end position="478"/>
    </location>
</feature>
<dbReference type="InterPro" id="IPR036910">
    <property type="entry name" value="HMG_box_dom_sf"/>
</dbReference>
<evidence type="ECO:0008006" key="4">
    <source>
        <dbReference type="Google" id="ProtNLM"/>
    </source>
</evidence>
<feature type="compositionally biased region" description="Polar residues" evidence="1">
    <location>
        <begin position="383"/>
        <end position="393"/>
    </location>
</feature>
<feature type="compositionally biased region" description="Basic residues" evidence="1">
    <location>
        <begin position="447"/>
        <end position="465"/>
    </location>
</feature>
<feature type="compositionally biased region" description="Polar residues" evidence="1">
    <location>
        <begin position="412"/>
        <end position="426"/>
    </location>
</feature>
<sequence>MARKKAPALQRLLDTCRKAGSITRRAWRVRTKQPVIKLTPEGRKEIRLRRLAKKTTYNAAISEVHQQLREAAAEIQSRFPGHTLERVVTDIFQSQRLKESSKDVSRYAAFTSAQMQILNTNTPEGQPRWKVHQCSKIIAEKWRAMSDEERVAATEGEVVALRERRESKELGTWHNADISANHDSSMTISRIKEELTRLNARTGDESILVVSRGSLTRFRPPETYCSGVKSETFLSTVLKTSGEDLAMRMDAYMVVGVEGVARNQVQVLTEMKGKVSALILQKLKAAGGKYEIKKMFYTNFDEHITRPFGIMVKNWPLKEFKNPSSFSTRADISVLWNAWETGTAYFYMMTREEHRAWEQKQEEALVEAQRRVQEVRDKRQSGEEPQQQTNTAGDENVPSGNPPEDQTPPPTTSNVPQPNGGPSSLGATFIHATIVTDAGGNAVQMTKRPRKQRKDAGKPRQKKKRTNEAEGGVGSSEA</sequence>
<dbReference type="Proteomes" id="UP001150217">
    <property type="component" value="Unassembled WGS sequence"/>
</dbReference>
<proteinExistence type="predicted"/>
<name>A0ABQ8VM60_9AGAR</name>
<protein>
    <recommendedName>
        <fullName evidence="4">HMG box domain-containing protein</fullName>
    </recommendedName>
</protein>
<feature type="compositionally biased region" description="Basic and acidic residues" evidence="1">
    <location>
        <begin position="368"/>
        <end position="382"/>
    </location>
</feature>
<dbReference type="EMBL" id="JANVFT010000021">
    <property type="protein sequence ID" value="KAJ4497467.1"/>
    <property type="molecule type" value="Genomic_DNA"/>
</dbReference>